<protein>
    <submittedName>
        <fullName evidence="6">PAS domain S-box protein</fullName>
    </submittedName>
</protein>
<dbReference type="Pfam" id="PF13426">
    <property type="entry name" value="PAS_9"/>
    <property type="match status" value="1"/>
</dbReference>
<accession>A0A345DZK0</accession>
<evidence type="ECO:0000259" key="4">
    <source>
        <dbReference type="PROSITE" id="PS50112"/>
    </source>
</evidence>
<dbReference type="AlphaFoldDB" id="A0A345DZK0"/>
<feature type="domain" description="PAC" evidence="5">
    <location>
        <begin position="286"/>
        <end position="337"/>
    </location>
</feature>
<dbReference type="InterPro" id="IPR007050">
    <property type="entry name" value="HTH_bacterioopsin"/>
</dbReference>
<dbReference type="InterPro" id="IPR013324">
    <property type="entry name" value="RNA_pol_sigma_r3/r4-like"/>
</dbReference>
<dbReference type="InterPro" id="IPR029016">
    <property type="entry name" value="GAF-like_dom_sf"/>
</dbReference>
<dbReference type="OrthoDB" id="234125at2157"/>
<dbReference type="Gene3D" id="3.30.450.20">
    <property type="entry name" value="PAS domain"/>
    <property type="match status" value="3"/>
</dbReference>
<feature type="domain" description="PAS" evidence="4">
    <location>
        <begin position="338"/>
        <end position="379"/>
    </location>
</feature>
<keyword evidence="3" id="KW-0175">Coiled coil</keyword>
<organism evidence="6 7">
    <name type="scientific">Haloplanus rubicundus</name>
    <dbReference type="NCBI Taxonomy" id="1547898"/>
    <lineage>
        <taxon>Archaea</taxon>
        <taxon>Methanobacteriati</taxon>
        <taxon>Methanobacteriota</taxon>
        <taxon>Stenosarchaea group</taxon>
        <taxon>Halobacteria</taxon>
        <taxon>Halobacteriales</taxon>
        <taxon>Haloferacaceae</taxon>
        <taxon>Haloplanus</taxon>
    </lineage>
</organism>
<dbReference type="InterPro" id="IPR001610">
    <property type="entry name" value="PAC"/>
</dbReference>
<dbReference type="Gene3D" id="3.30.450.40">
    <property type="match status" value="1"/>
</dbReference>
<dbReference type="KEGG" id="haj:DU500_02395"/>
<dbReference type="InterPro" id="IPR036390">
    <property type="entry name" value="WH_DNA-bd_sf"/>
</dbReference>
<dbReference type="InterPro" id="IPR003018">
    <property type="entry name" value="GAF"/>
</dbReference>
<dbReference type="PANTHER" id="PTHR44757:SF2">
    <property type="entry name" value="BIOFILM ARCHITECTURE MAINTENANCE PROTEIN MBAA"/>
    <property type="match status" value="1"/>
</dbReference>
<dbReference type="InterPro" id="IPR013656">
    <property type="entry name" value="PAS_4"/>
</dbReference>
<dbReference type="SMART" id="SM00086">
    <property type="entry name" value="PAC"/>
    <property type="match status" value="3"/>
</dbReference>
<dbReference type="Pfam" id="PF08448">
    <property type="entry name" value="PAS_4"/>
    <property type="match status" value="2"/>
</dbReference>
<proteinExistence type="predicted"/>
<keyword evidence="2" id="KW-0804">Transcription</keyword>
<dbReference type="EMBL" id="CP031150">
    <property type="protein sequence ID" value="AXG05372.1"/>
    <property type="molecule type" value="Genomic_DNA"/>
</dbReference>
<dbReference type="Pfam" id="PF04967">
    <property type="entry name" value="HTH_10"/>
    <property type="match status" value="1"/>
</dbReference>
<dbReference type="NCBIfam" id="TIGR00229">
    <property type="entry name" value="sensory_box"/>
    <property type="match status" value="3"/>
</dbReference>
<dbReference type="GeneID" id="37282198"/>
<evidence type="ECO:0000256" key="1">
    <source>
        <dbReference type="ARBA" id="ARBA00023015"/>
    </source>
</evidence>
<dbReference type="PROSITE" id="PS50112">
    <property type="entry name" value="PAS"/>
    <property type="match status" value="3"/>
</dbReference>
<dbReference type="SMART" id="SM00091">
    <property type="entry name" value="PAS"/>
    <property type="match status" value="3"/>
</dbReference>
<feature type="domain" description="PAC" evidence="5">
    <location>
        <begin position="413"/>
        <end position="464"/>
    </location>
</feature>
<sequence length="859" mass="96574">MDTSQSRDIYAETLAVFDRREDRYEPLTTPEVAAELDANRRTVYKRLRTLVDRGAVETKEVGSNARVWWRRHDDGADGRASQGGVHERELERRSRMMESAIDGIAITDDDGEYVYVNESHVDVYGYDDDEAFLGEHWELCYPESELDRFEAEIIPALYEEGAWRGEVTGQRKDGTTFPQDLSLTVADDGGIICVVRDVTERRAQERRLHDARRFNEELVENAPFGTFRLDEELRITYENPRAEEIIGLPDGEESSDAIGADISKLPPIVETGQADLFSRLQDGETIEFEFPFESIYGKEAYFTGRAVPVYRDDEFDGAILMATDISERRQYERELREANQFNEELVENAPFGMFRLDEDLRITYENPRAEEIIGLPHGEESSDAIGVDIRKLPPIVETGQADLFSRLQEGETIEFEFPFESIYGKEAYFTGRAVPVYRDDEFDGAILMATDISERRQYERELERQREQLAALDELNDVVRGITEAVVEQSTREEIEQVVCDRLADSDSYRGAWIATVDSGPGLEPRAEAGVDGYLDALPFADDGGVPEEGLIGDAVRTGEMQLVRNVREDGRTDRMSEDARAVGYRSAAVIPVVHQGMVYDVLGVCSKRPDAFAEKEREMLGQLGDVIGHAIAAVDRKRALMSDEVVELEIRIPELLDGEHTADDTVSIDRVTPMGGDEYLVYGTAMGDGMETVRALGEDRSGWTELRTFDERDGEVRFEQHIADPSVASIVADFGGSVKRGVIEDGNYEASIQFPPGTDVRGVVEGLREAYPPLQVVSQRQVGRERPSSRHVLSALAEDLTERQRVALEAGYFGGFFEWPRHRSGEEVAESIGVGASTFHQHVRKAEQKLLDVVFAEL</sequence>
<dbReference type="PROSITE" id="PS50113">
    <property type="entry name" value="PAC"/>
    <property type="match status" value="2"/>
</dbReference>
<keyword evidence="7" id="KW-1185">Reference proteome</keyword>
<dbReference type="InterPro" id="IPR000700">
    <property type="entry name" value="PAS-assoc_C"/>
</dbReference>
<feature type="domain" description="PAS" evidence="4">
    <location>
        <begin position="211"/>
        <end position="252"/>
    </location>
</feature>
<dbReference type="InterPro" id="IPR000014">
    <property type="entry name" value="PAS"/>
</dbReference>
<dbReference type="PANTHER" id="PTHR44757">
    <property type="entry name" value="DIGUANYLATE CYCLASE DGCP"/>
    <property type="match status" value="1"/>
</dbReference>
<feature type="coiled-coil region" evidence="3">
    <location>
        <begin position="448"/>
        <end position="475"/>
    </location>
</feature>
<feature type="domain" description="PAS" evidence="4">
    <location>
        <begin position="89"/>
        <end position="130"/>
    </location>
</feature>
<dbReference type="InterPro" id="IPR031803">
    <property type="entry name" value="BAT_GAF/HTH-assoc"/>
</dbReference>
<dbReference type="Pfam" id="PF13185">
    <property type="entry name" value="GAF_2"/>
    <property type="match status" value="1"/>
</dbReference>
<keyword evidence="1" id="KW-0805">Transcription regulation</keyword>
<evidence type="ECO:0000256" key="2">
    <source>
        <dbReference type="ARBA" id="ARBA00023163"/>
    </source>
</evidence>
<evidence type="ECO:0000313" key="6">
    <source>
        <dbReference type="EMBL" id="AXG05372.1"/>
    </source>
</evidence>
<gene>
    <name evidence="6" type="ORF">DU500_02395</name>
</gene>
<dbReference type="SUPFAM" id="SSF88659">
    <property type="entry name" value="Sigma3 and sigma4 domains of RNA polymerase sigma factors"/>
    <property type="match status" value="1"/>
</dbReference>
<evidence type="ECO:0000256" key="3">
    <source>
        <dbReference type="SAM" id="Coils"/>
    </source>
</evidence>
<dbReference type="SUPFAM" id="SSF55785">
    <property type="entry name" value="PYP-like sensor domain (PAS domain)"/>
    <property type="match status" value="3"/>
</dbReference>
<dbReference type="SUPFAM" id="SSF46785">
    <property type="entry name" value="Winged helix' DNA-binding domain"/>
    <property type="match status" value="1"/>
</dbReference>
<dbReference type="CDD" id="cd00130">
    <property type="entry name" value="PAS"/>
    <property type="match status" value="3"/>
</dbReference>
<reference evidence="6 7" key="1">
    <citation type="submission" date="2018-07" db="EMBL/GenBank/DDBJ databases">
        <title>Genome sequences of Haloplanus sp. CBA1113.</title>
        <authorList>
            <person name="Kim Y.B."/>
            <person name="Roh S.W."/>
        </authorList>
    </citation>
    <scope>NUCLEOTIDE SEQUENCE [LARGE SCALE GENOMIC DNA]</scope>
    <source>
        <strain evidence="6 7">CBA1113</strain>
    </source>
</reference>
<dbReference type="Proteomes" id="UP000253273">
    <property type="component" value="Chromosome"/>
</dbReference>
<name>A0A345DZK0_9EURY</name>
<dbReference type="InterPro" id="IPR052155">
    <property type="entry name" value="Biofilm_reg_signaling"/>
</dbReference>
<evidence type="ECO:0000259" key="5">
    <source>
        <dbReference type="PROSITE" id="PS50113"/>
    </source>
</evidence>
<dbReference type="RefSeq" id="WP_114584522.1">
    <property type="nucleotide sequence ID" value="NZ_CP031150.1"/>
</dbReference>
<evidence type="ECO:0000313" key="7">
    <source>
        <dbReference type="Proteomes" id="UP000253273"/>
    </source>
</evidence>
<dbReference type="InterPro" id="IPR035965">
    <property type="entry name" value="PAS-like_dom_sf"/>
</dbReference>
<dbReference type="Pfam" id="PF15915">
    <property type="entry name" value="BAT"/>
    <property type="match status" value="1"/>
</dbReference>
<dbReference type="SUPFAM" id="SSF55781">
    <property type="entry name" value="GAF domain-like"/>
    <property type="match status" value="1"/>
</dbReference>